<keyword evidence="2" id="KW-1185">Reference proteome</keyword>
<dbReference type="EMBL" id="JAGPYM010000028">
    <property type="protein sequence ID" value="KAH6879745.1"/>
    <property type="molecule type" value="Genomic_DNA"/>
</dbReference>
<dbReference type="AlphaFoldDB" id="A0A9P8VU72"/>
<proteinExistence type="predicted"/>
<comment type="caution">
    <text evidence="1">The sequence shown here is derived from an EMBL/GenBank/DDBJ whole genome shotgun (WGS) entry which is preliminary data.</text>
</comment>
<accession>A0A9P8VU72</accession>
<reference evidence="1 2" key="1">
    <citation type="journal article" date="2021" name="Nat. Commun.">
        <title>Genetic determinants of endophytism in the Arabidopsis root mycobiome.</title>
        <authorList>
            <person name="Mesny F."/>
            <person name="Miyauchi S."/>
            <person name="Thiergart T."/>
            <person name="Pickel B."/>
            <person name="Atanasova L."/>
            <person name="Karlsson M."/>
            <person name="Huettel B."/>
            <person name="Barry K.W."/>
            <person name="Haridas S."/>
            <person name="Chen C."/>
            <person name="Bauer D."/>
            <person name="Andreopoulos W."/>
            <person name="Pangilinan J."/>
            <person name="LaButti K."/>
            <person name="Riley R."/>
            <person name="Lipzen A."/>
            <person name="Clum A."/>
            <person name="Drula E."/>
            <person name="Henrissat B."/>
            <person name="Kohler A."/>
            <person name="Grigoriev I.V."/>
            <person name="Martin F.M."/>
            <person name="Hacquard S."/>
        </authorList>
    </citation>
    <scope>NUCLEOTIDE SEQUENCE [LARGE SCALE GENOMIC DNA]</scope>
    <source>
        <strain evidence="1 2">MPI-CAGE-CH-0241</strain>
    </source>
</reference>
<dbReference type="OrthoDB" id="5152119at2759"/>
<protein>
    <submittedName>
        <fullName evidence="1">Uncharacterized protein</fullName>
    </submittedName>
</protein>
<name>A0A9P8VU72_9HYPO</name>
<evidence type="ECO:0000313" key="1">
    <source>
        <dbReference type="EMBL" id="KAH6879745.1"/>
    </source>
</evidence>
<evidence type="ECO:0000313" key="2">
    <source>
        <dbReference type="Proteomes" id="UP000777438"/>
    </source>
</evidence>
<organism evidence="1 2">
    <name type="scientific">Thelonectria olida</name>
    <dbReference type="NCBI Taxonomy" id="1576542"/>
    <lineage>
        <taxon>Eukaryota</taxon>
        <taxon>Fungi</taxon>
        <taxon>Dikarya</taxon>
        <taxon>Ascomycota</taxon>
        <taxon>Pezizomycotina</taxon>
        <taxon>Sordariomycetes</taxon>
        <taxon>Hypocreomycetidae</taxon>
        <taxon>Hypocreales</taxon>
        <taxon>Nectriaceae</taxon>
        <taxon>Thelonectria</taxon>
    </lineage>
</organism>
<dbReference type="Proteomes" id="UP000777438">
    <property type="component" value="Unassembled WGS sequence"/>
</dbReference>
<sequence length="259" mass="29856">MLGILGEPTVATFASLSKDGRRHTFRRCLVEDEPIEFDGVFEWQCCRAVYTFGLFMEHLNGDEAAQQLIQEARCVFYEENTFVMSSNWLDQFLNNRLGDGEKPASVESLVRHITVQVDRRYCNATDLAPSLLDVFRITNPERISLEILDRGVPDGRDFATQETIKMISGVVRDLIDYFGRRLTVSKVTFSDDDFKDGLTTYPADFCDIKSYWNLPTKRTREKALKGQVSFEELMQIQIEEWTDRSFDPYPLNAVDDVRS</sequence>
<gene>
    <name evidence="1" type="ORF">B0T10DRAFT_464288</name>
</gene>